<comment type="caution">
    <text evidence="3">The sequence shown here is derived from an EMBL/GenBank/DDBJ whole genome shotgun (WGS) entry which is preliminary data.</text>
</comment>
<evidence type="ECO:0000256" key="2">
    <source>
        <dbReference type="SAM" id="Phobius"/>
    </source>
</evidence>
<feature type="transmembrane region" description="Helical" evidence="2">
    <location>
        <begin position="9"/>
        <end position="27"/>
    </location>
</feature>
<sequence>MKKDIDLKYTLQLGGLFLILLVVGLVFGSSDTEPIWNREFGDFISEALLMILFIGVFLLLFYIYMRRKRAQHRRFHEKYDIPFANEKGECYCSSEERMDAFLNPHDPILNPRSNSKNRLSEK</sequence>
<dbReference type="Proteomes" id="UP000034081">
    <property type="component" value="Unassembled WGS sequence"/>
</dbReference>
<keyword evidence="2" id="KW-0812">Transmembrane</keyword>
<accession>A0A0G0KZS5</accession>
<dbReference type="AlphaFoldDB" id="A0A0G0KZS5"/>
<evidence type="ECO:0000256" key="1">
    <source>
        <dbReference type="SAM" id="MobiDB-lite"/>
    </source>
</evidence>
<feature type="compositionally biased region" description="Polar residues" evidence="1">
    <location>
        <begin position="111"/>
        <end position="122"/>
    </location>
</feature>
<evidence type="ECO:0000313" key="4">
    <source>
        <dbReference type="Proteomes" id="UP000034081"/>
    </source>
</evidence>
<feature type="transmembrane region" description="Helical" evidence="2">
    <location>
        <begin position="47"/>
        <end position="65"/>
    </location>
</feature>
<protein>
    <submittedName>
        <fullName evidence="3">Uncharacterized protein</fullName>
    </submittedName>
</protein>
<dbReference type="EMBL" id="LBVL01000009">
    <property type="protein sequence ID" value="KKQ85183.1"/>
    <property type="molecule type" value="Genomic_DNA"/>
</dbReference>
<keyword evidence="2" id="KW-1133">Transmembrane helix</keyword>
<dbReference type="STRING" id="1618570.UT08_C0009G0017"/>
<organism evidence="3 4">
    <name type="scientific">Candidatus Woesebacteria bacterium GW2011_GWB1_38_8</name>
    <dbReference type="NCBI Taxonomy" id="1618570"/>
    <lineage>
        <taxon>Bacteria</taxon>
        <taxon>Candidatus Woeseibacteriota</taxon>
    </lineage>
</organism>
<proteinExistence type="predicted"/>
<evidence type="ECO:0000313" key="3">
    <source>
        <dbReference type="EMBL" id="KKQ85183.1"/>
    </source>
</evidence>
<keyword evidence="2" id="KW-0472">Membrane</keyword>
<reference evidence="3 4" key="1">
    <citation type="journal article" date="2015" name="Nature">
        <title>rRNA introns, odd ribosomes, and small enigmatic genomes across a large radiation of phyla.</title>
        <authorList>
            <person name="Brown C.T."/>
            <person name="Hug L.A."/>
            <person name="Thomas B.C."/>
            <person name="Sharon I."/>
            <person name="Castelle C.J."/>
            <person name="Singh A."/>
            <person name="Wilkins M.J."/>
            <person name="Williams K.H."/>
            <person name="Banfield J.F."/>
        </authorList>
    </citation>
    <scope>NUCLEOTIDE SEQUENCE [LARGE SCALE GENOMIC DNA]</scope>
</reference>
<name>A0A0G0KZS5_9BACT</name>
<gene>
    <name evidence="3" type="ORF">UT08_C0009G0017</name>
</gene>
<feature type="region of interest" description="Disordered" evidence="1">
    <location>
        <begin position="102"/>
        <end position="122"/>
    </location>
</feature>